<evidence type="ECO:0000313" key="8">
    <source>
        <dbReference type="Proteomes" id="UP001223586"/>
    </source>
</evidence>
<dbReference type="PANTHER" id="PTHR32494">
    <property type="entry name" value="ALLANTOATE DEIMINASE-RELATED"/>
    <property type="match status" value="1"/>
</dbReference>
<organism evidence="7 8">
    <name type="scientific">Bacillus chungangensis</name>
    <dbReference type="NCBI Taxonomy" id="587633"/>
    <lineage>
        <taxon>Bacteria</taxon>
        <taxon>Bacillati</taxon>
        <taxon>Bacillota</taxon>
        <taxon>Bacilli</taxon>
        <taxon>Bacillales</taxon>
        <taxon>Bacillaceae</taxon>
        <taxon>Bacillus</taxon>
    </lineage>
</organism>
<dbReference type="Gene3D" id="3.30.70.360">
    <property type="match status" value="1"/>
</dbReference>
<dbReference type="CDD" id="cd03884">
    <property type="entry name" value="M20_bAS"/>
    <property type="match status" value="1"/>
</dbReference>
<evidence type="ECO:0000256" key="5">
    <source>
        <dbReference type="ARBA" id="ARBA00022801"/>
    </source>
</evidence>
<dbReference type="RefSeq" id="WP_307230966.1">
    <property type="nucleotide sequence ID" value="NZ_JAUSTT010000019.1"/>
</dbReference>
<dbReference type="NCBIfam" id="TIGR01879">
    <property type="entry name" value="hydantase"/>
    <property type="match status" value="1"/>
</dbReference>
<keyword evidence="5 7" id="KW-0378">Hydrolase</keyword>
<sequence length="422" mass="46597">MKEWLKTHLHQLNHVATMKQSHSFNRPAYSEEEWQAMERFFQIARTLELDVRRDEAGNCIARWEPEHHRNLPAVATGSHLDTVKNGGGYDGTAGVLCGLGAVKQLKDQGFIPTYPIEVICFAGEESARFGISTIGSKAMTGVLNPDEVAHIKDEVGISLQAAVEERGLCWSKINSASRPQQEIKSFIELHIEQGRQLQDAQVNVGVVRGIACPIRLKLTINGMAGHTGSTPMGKRRDALVAAAPLITYVSETSEQLSEKGELPLVATVSTICLLPNAMNVIPAKVELGIDIRSVDDSLKKVMKTKIMEKCTYLEKVYHVTIQLETLVDQPSIDLPIEQRKKLRSISESLGYKCLEMDSGAGHDCMNMAQNWPTALLFIPCRDGISHHQDEHASLQDLERGTEIVAAYLEQEAGTFSFTEPAS</sequence>
<dbReference type="EMBL" id="JAUSTT010000019">
    <property type="protein sequence ID" value="MDQ0177186.1"/>
    <property type="molecule type" value="Genomic_DNA"/>
</dbReference>
<evidence type="ECO:0000313" key="7">
    <source>
        <dbReference type="EMBL" id="MDQ0177186.1"/>
    </source>
</evidence>
<keyword evidence="4" id="KW-0479">Metal-binding</keyword>
<comment type="caution">
    <text evidence="7">The sequence shown here is derived from an EMBL/GenBank/DDBJ whole genome shotgun (WGS) entry which is preliminary data.</text>
</comment>
<dbReference type="Gene3D" id="3.40.630.10">
    <property type="entry name" value="Zn peptidases"/>
    <property type="match status" value="1"/>
</dbReference>
<dbReference type="PANTHER" id="PTHR32494:SF19">
    <property type="entry name" value="ALLANTOATE DEIMINASE-RELATED"/>
    <property type="match status" value="1"/>
</dbReference>
<comment type="similarity">
    <text evidence="2">Belongs to the peptidase M20 family.</text>
</comment>
<dbReference type="Pfam" id="PF01546">
    <property type="entry name" value="Peptidase_M20"/>
    <property type="match status" value="1"/>
</dbReference>
<dbReference type="SUPFAM" id="SSF55031">
    <property type="entry name" value="Bacterial exopeptidase dimerisation domain"/>
    <property type="match status" value="1"/>
</dbReference>
<evidence type="ECO:0000256" key="4">
    <source>
        <dbReference type="ARBA" id="ARBA00022723"/>
    </source>
</evidence>
<evidence type="ECO:0000256" key="2">
    <source>
        <dbReference type="ARBA" id="ARBA00006153"/>
    </source>
</evidence>
<reference evidence="7 8" key="1">
    <citation type="submission" date="2023-07" db="EMBL/GenBank/DDBJ databases">
        <title>Genomic Encyclopedia of Type Strains, Phase IV (KMG-IV): sequencing the most valuable type-strain genomes for metagenomic binning, comparative biology and taxonomic classification.</title>
        <authorList>
            <person name="Goeker M."/>
        </authorList>
    </citation>
    <scope>NUCLEOTIDE SEQUENCE [LARGE SCALE GENOMIC DNA]</scope>
    <source>
        <strain evidence="7 8">DSM 23837</strain>
    </source>
</reference>
<comment type="subunit">
    <text evidence="3">Homodimer.</text>
</comment>
<comment type="cofactor">
    <cofactor evidence="1">
        <name>Mn(2+)</name>
        <dbReference type="ChEBI" id="CHEBI:29035"/>
    </cofactor>
</comment>
<protein>
    <submittedName>
        <fullName evidence="7">N-carbamoyl-L-amino-acid hydrolase</fullName>
        <ecNumber evidence="7">3.5.1.87</ecNumber>
    </submittedName>
</protein>
<gene>
    <name evidence="7" type="ORF">J2S08_003065</name>
</gene>
<dbReference type="InterPro" id="IPR036264">
    <property type="entry name" value="Bact_exopeptidase_dim_dom"/>
</dbReference>
<dbReference type="InterPro" id="IPR002933">
    <property type="entry name" value="Peptidase_M20"/>
</dbReference>
<dbReference type="PIRSF" id="PIRSF001235">
    <property type="entry name" value="Amidase_carbamoylase"/>
    <property type="match status" value="1"/>
</dbReference>
<proteinExistence type="inferred from homology"/>
<evidence type="ECO:0000256" key="6">
    <source>
        <dbReference type="ARBA" id="ARBA00023211"/>
    </source>
</evidence>
<dbReference type="InterPro" id="IPR010158">
    <property type="entry name" value="Amidase_Cbmase"/>
</dbReference>
<keyword evidence="6" id="KW-0464">Manganese</keyword>
<dbReference type="Proteomes" id="UP001223586">
    <property type="component" value="Unassembled WGS sequence"/>
</dbReference>
<dbReference type="EC" id="3.5.1.87" evidence="7"/>
<dbReference type="SUPFAM" id="SSF53187">
    <property type="entry name" value="Zn-dependent exopeptidases"/>
    <property type="match status" value="1"/>
</dbReference>
<evidence type="ECO:0000256" key="1">
    <source>
        <dbReference type="ARBA" id="ARBA00001936"/>
    </source>
</evidence>
<keyword evidence="8" id="KW-1185">Reference proteome</keyword>
<evidence type="ECO:0000256" key="3">
    <source>
        <dbReference type="ARBA" id="ARBA00011738"/>
    </source>
</evidence>
<dbReference type="GO" id="GO:0050538">
    <property type="term" value="F:N-carbamoyl-L-amino-acid hydrolase activity"/>
    <property type="evidence" value="ECO:0007669"/>
    <property type="project" value="UniProtKB-EC"/>
</dbReference>
<accession>A0ABT9WV56</accession>
<name>A0ABT9WV56_9BACI</name>